<dbReference type="InterPro" id="IPR036990">
    <property type="entry name" value="M14A-like_propep"/>
</dbReference>
<dbReference type="EMBL" id="JACEFF010000767">
    <property type="protein sequence ID" value="KAH9631284.1"/>
    <property type="molecule type" value="Genomic_DNA"/>
</dbReference>
<comment type="caution">
    <text evidence="4">The sequence shown here is derived from an EMBL/GenBank/DDBJ whole genome shotgun (WGS) entry which is preliminary data.</text>
</comment>
<evidence type="ECO:0000313" key="4">
    <source>
        <dbReference type="EMBL" id="KAH9631284.1"/>
    </source>
</evidence>
<evidence type="ECO:0000256" key="1">
    <source>
        <dbReference type="ARBA" id="ARBA00022723"/>
    </source>
</evidence>
<evidence type="ECO:0000256" key="2">
    <source>
        <dbReference type="ARBA" id="ARBA00022833"/>
    </source>
</evidence>
<dbReference type="GO" id="GO:0046872">
    <property type="term" value="F:metal ion binding"/>
    <property type="evidence" value="ECO:0007669"/>
    <property type="project" value="UniProtKB-KW"/>
</dbReference>
<gene>
    <name evidence="4" type="ORF">HF086_003720</name>
</gene>
<dbReference type="Gene3D" id="3.30.70.340">
    <property type="entry name" value="Metallocarboxypeptidase-like"/>
    <property type="match status" value="1"/>
</dbReference>
<dbReference type="AlphaFoldDB" id="A0A922M7B6"/>
<protein>
    <submittedName>
        <fullName evidence="4">Uncharacterized protein</fullName>
    </submittedName>
</protein>
<accession>A0A922M7B6</accession>
<feature type="chain" id="PRO_5037150285" evidence="3">
    <location>
        <begin position="16"/>
        <end position="78"/>
    </location>
</feature>
<sequence>MKLIVLLALFALARAKHEEYIGLAFGSIVDKYELDVLSHPIIGREGLLLVKPEHHDDFIQDVTAEGIAFRIHADDVKR</sequence>
<dbReference type="Proteomes" id="UP000814243">
    <property type="component" value="Unassembled WGS sequence"/>
</dbReference>
<organism evidence="4 5">
    <name type="scientific">Spodoptera exigua</name>
    <name type="common">Beet armyworm</name>
    <name type="synonym">Noctua fulgens</name>
    <dbReference type="NCBI Taxonomy" id="7107"/>
    <lineage>
        <taxon>Eukaryota</taxon>
        <taxon>Metazoa</taxon>
        <taxon>Ecdysozoa</taxon>
        <taxon>Arthropoda</taxon>
        <taxon>Hexapoda</taxon>
        <taxon>Insecta</taxon>
        <taxon>Pterygota</taxon>
        <taxon>Neoptera</taxon>
        <taxon>Endopterygota</taxon>
        <taxon>Lepidoptera</taxon>
        <taxon>Glossata</taxon>
        <taxon>Ditrysia</taxon>
        <taxon>Noctuoidea</taxon>
        <taxon>Noctuidae</taxon>
        <taxon>Amphipyrinae</taxon>
        <taxon>Spodoptera</taxon>
    </lineage>
</organism>
<keyword evidence="2" id="KW-0862">Zinc</keyword>
<keyword evidence="1" id="KW-0479">Metal-binding</keyword>
<feature type="signal peptide" evidence="3">
    <location>
        <begin position="1"/>
        <end position="15"/>
    </location>
</feature>
<evidence type="ECO:0000256" key="3">
    <source>
        <dbReference type="SAM" id="SignalP"/>
    </source>
</evidence>
<keyword evidence="3" id="KW-0732">Signal</keyword>
<name>A0A922M7B6_SPOEX</name>
<reference evidence="4" key="1">
    <citation type="journal article" date="2021" name="G3 (Bethesda)">
        <title>Genome and transcriptome analysis of the beet armyworm Spodoptera exigua reveals targets for pest control. .</title>
        <authorList>
            <person name="Simon S."/>
            <person name="Breeschoten T."/>
            <person name="Jansen H.J."/>
            <person name="Dirks R.P."/>
            <person name="Schranz M.E."/>
            <person name="Ros V.I.D."/>
        </authorList>
    </citation>
    <scope>NUCLEOTIDE SEQUENCE</scope>
    <source>
        <strain evidence="4">TB_SE_WUR_2020</strain>
    </source>
</reference>
<evidence type="ECO:0000313" key="5">
    <source>
        <dbReference type="Proteomes" id="UP000814243"/>
    </source>
</evidence>
<dbReference type="SUPFAM" id="SSF54897">
    <property type="entry name" value="Protease propeptides/inhibitors"/>
    <property type="match status" value="1"/>
</dbReference>
<proteinExistence type="predicted"/>